<reference evidence="2" key="1">
    <citation type="journal article" date="2019" name="bioRxiv">
        <title>The Genome of the Zebra Mussel, Dreissena polymorpha: A Resource for Invasive Species Research.</title>
        <authorList>
            <person name="McCartney M.A."/>
            <person name="Auch B."/>
            <person name="Kono T."/>
            <person name="Mallez S."/>
            <person name="Zhang Y."/>
            <person name="Obille A."/>
            <person name="Becker A."/>
            <person name="Abrahante J.E."/>
            <person name="Garbe J."/>
            <person name="Badalamenti J.P."/>
            <person name="Herman A."/>
            <person name="Mangelson H."/>
            <person name="Liachko I."/>
            <person name="Sullivan S."/>
            <person name="Sone E.D."/>
            <person name="Koren S."/>
            <person name="Silverstein K.A.T."/>
            <person name="Beckman K.B."/>
            <person name="Gohl D.M."/>
        </authorList>
    </citation>
    <scope>NUCLEOTIDE SEQUENCE</scope>
    <source>
        <strain evidence="2">Duluth1</strain>
        <tissue evidence="2">Whole animal</tissue>
    </source>
</reference>
<comment type="caution">
    <text evidence="2">The sequence shown here is derived from an EMBL/GenBank/DDBJ whole genome shotgun (WGS) entry which is preliminary data.</text>
</comment>
<proteinExistence type="predicted"/>
<evidence type="ECO:0000256" key="1">
    <source>
        <dbReference type="SAM" id="MobiDB-lite"/>
    </source>
</evidence>
<reference evidence="2" key="2">
    <citation type="submission" date="2020-11" db="EMBL/GenBank/DDBJ databases">
        <authorList>
            <person name="McCartney M.A."/>
            <person name="Auch B."/>
            <person name="Kono T."/>
            <person name="Mallez S."/>
            <person name="Becker A."/>
            <person name="Gohl D.M."/>
            <person name="Silverstein K.A.T."/>
            <person name="Koren S."/>
            <person name="Bechman K.B."/>
            <person name="Herman A."/>
            <person name="Abrahante J.E."/>
            <person name="Garbe J."/>
        </authorList>
    </citation>
    <scope>NUCLEOTIDE SEQUENCE</scope>
    <source>
        <strain evidence="2">Duluth1</strain>
        <tissue evidence="2">Whole animal</tissue>
    </source>
</reference>
<protein>
    <submittedName>
        <fullName evidence="2">Uncharacterized protein</fullName>
    </submittedName>
</protein>
<gene>
    <name evidence="2" type="ORF">DPMN_011788</name>
</gene>
<dbReference type="EMBL" id="JAIWYP010000001">
    <property type="protein sequence ID" value="KAH3887769.1"/>
    <property type="molecule type" value="Genomic_DNA"/>
</dbReference>
<keyword evidence="3" id="KW-1185">Reference proteome</keyword>
<evidence type="ECO:0000313" key="3">
    <source>
        <dbReference type="Proteomes" id="UP000828390"/>
    </source>
</evidence>
<evidence type="ECO:0000313" key="2">
    <source>
        <dbReference type="EMBL" id="KAH3887769.1"/>
    </source>
</evidence>
<accession>A0A9D4N5T2</accession>
<organism evidence="2 3">
    <name type="scientific">Dreissena polymorpha</name>
    <name type="common">Zebra mussel</name>
    <name type="synonym">Mytilus polymorpha</name>
    <dbReference type="NCBI Taxonomy" id="45954"/>
    <lineage>
        <taxon>Eukaryota</taxon>
        <taxon>Metazoa</taxon>
        <taxon>Spiralia</taxon>
        <taxon>Lophotrochozoa</taxon>
        <taxon>Mollusca</taxon>
        <taxon>Bivalvia</taxon>
        <taxon>Autobranchia</taxon>
        <taxon>Heteroconchia</taxon>
        <taxon>Euheterodonta</taxon>
        <taxon>Imparidentia</taxon>
        <taxon>Neoheterodontei</taxon>
        <taxon>Myida</taxon>
        <taxon>Dreissenoidea</taxon>
        <taxon>Dreissenidae</taxon>
        <taxon>Dreissena</taxon>
    </lineage>
</organism>
<sequence length="56" mass="6247">MPERHVSGVERPMTGSVLPKTHGDSRVSQTGFANILLDNSNPDKILTDEEERKSLR</sequence>
<dbReference type="Proteomes" id="UP000828390">
    <property type="component" value="Unassembled WGS sequence"/>
</dbReference>
<name>A0A9D4N5T2_DREPO</name>
<dbReference type="AlphaFoldDB" id="A0A9D4N5T2"/>
<feature type="region of interest" description="Disordered" evidence="1">
    <location>
        <begin position="1"/>
        <end position="26"/>
    </location>
</feature>